<gene>
    <name evidence="1" type="ORF">GGD56_002311</name>
</gene>
<proteinExistence type="predicted"/>
<name>A0ABR6IL68_9HYPH</name>
<dbReference type="RefSeq" id="WP_145611865.1">
    <property type="nucleotide sequence ID" value="NZ_JACIFX010000002.1"/>
</dbReference>
<organism evidence="1 2">
    <name type="scientific">Rhizobium mongolense</name>
    <dbReference type="NCBI Taxonomy" id="57676"/>
    <lineage>
        <taxon>Bacteria</taxon>
        <taxon>Pseudomonadati</taxon>
        <taxon>Pseudomonadota</taxon>
        <taxon>Alphaproteobacteria</taxon>
        <taxon>Hyphomicrobiales</taxon>
        <taxon>Rhizobiaceae</taxon>
        <taxon>Rhizobium/Agrobacterium group</taxon>
        <taxon>Rhizobium</taxon>
    </lineage>
</organism>
<evidence type="ECO:0000313" key="2">
    <source>
        <dbReference type="Proteomes" id="UP000551353"/>
    </source>
</evidence>
<evidence type="ECO:0000313" key="1">
    <source>
        <dbReference type="EMBL" id="MBB4228485.1"/>
    </source>
</evidence>
<accession>A0ABR6IL68</accession>
<comment type="caution">
    <text evidence="1">The sequence shown here is derived from an EMBL/GenBank/DDBJ whole genome shotgun (WGS) entry which is preliminary data.</text>
</comment>
<dbReference type="EMBL" id="JACIFX010000002">
    <property type="protein sequence ID" value="MBB4228485.1"/>
    <property type="molecule type" value="Genomic_DNA"/>
</dbReference>
<protein>
    <submittedName>
        <fullName evidence="1">Uncharacterized protein</fullName>
    </submittedName>
</protein>
<reference evidence="1 2" key="1">
    <citation type="submission" date="2020-08" db="EMBL/GenBank/DDBJ databases">
        <title>Genomic Encyclopedia of Type Strains, Phase IV (KMG-V): Genome sequencing to study the core and pangenomes of soil and plant-associated prokaryotes.</title>
        <authorList>
            <person name="Whitman W."/>
        </authorList>
    </citation>
    <scope>NUCLEOTIDE SEQUENCE [LARGE SCALE GENOMIC DNA]</scope>
    <source>
        <strain evidence="1 2">SEMIA 4087</strain>
    </source>
</reference>
<sequence length="74" mass="7748">MPILECAMAGASVILTTAAEHHMGMSLDAIVGDGQIFEEAVELAASLFLLSAQQRVRMGGGVRPATLLSTPAWH</sequence>
<keyword evidence="2" id="KW-1185">Reference proteome</keyword>
<dbReference type="Proteomes" id="UP000551353">
    <property type="component" value="Unassembled WGS sequence"/>
</dbReference>